<feature type="region of interest" description="Disordered" evidence="1">
    <location>
        <begin position="80"/>
        <end position="228"/>
    </location>
</feature>
<feature type="region of interest" description="Disordered" evidence="1">
    <location>
        <begin position="240"/>
        <end position="320"/>
    </location>
</feature>
<feature type="compositionally biased region" description="Pro residues" evidence="1">
    <location>
        <begin position="279"/>
        <end position="292"/>
    </location>
</feature>
<comment type="caution">
    <text evidence="2">The sequence shown here is derived from an EMBL/GenBank/DDBJ whole genome shotgun (WGS) entry which is preliminary data.</text>
</comment>
<feature type="compositionally biased region" description="Basic residues" evidence="1">
    <location>
        <begin position="297"/>
        <end position="311"/>
    </location>
</feature>
<evidence type="ECO:0000313" key="3">
    <source>
        <dbReference type="Proteomes" id="UP000286746"/>
    </source>
</evidence>
<reference evidence="2 3" key="1">
    <citation type="submission" date="2018-11" db="EMBL/GenBank/DDBJ databases">
        <title>Whole genome sequence of Streptomyces paromomycinus NBRC 15454(T).</title>
        <authorList>
            <person name="Komaki H."/>
            <person name="Tamura T."/>
        </authorList>
    </citation>
    <scope>NUCLEOTIDE SEQUENCE [LARGE SCALE GENOMIC DNA]</scope>
    <source>
        <strain evidence="2 3">NBRC 15454</strain>
    </source>
</reference>
<gene>
    <name evidence="2" type="ORF">GKJPGBOP_02704</name>
</gene>
<feature type="compositionally biased region" description="Pro residues" evidence="1">
    <location>
        <begin position="170"/>
        <end position="189"/>
    </location>
</feature>
<evidence type="ECO:0000256" key="1">
    <source>
        <dbReference type="SAM" id="MobiDB-lite"/>
    </source>
</evidence>
<organism evidence="2 3">
    <name type="scientific">Streptomyces paromomycinus</name>
    <name type="common">Streptomyces rimosus subsp. paromomycinus</name>
    <dbReference type="NCBI Taxonomy" id="92743"/>
    <lineage>
        <taxon>Bacteria</taxon>
        <taxon>Bacillati</taxon>
        <taxon>Actinomycetota</taxon>
        <taxon>Actinomycetes</taxon>
        <taxon>Kitasatosporales</taxon>
        <taxon>Streptomycetaceae</taxon>
        <taxon>Streptomyces</taxon>
    </lineage>
</organism>
<feature type="compositionally biased region" description="Basic residues" evidence="1">
    <location>
        <begin position="116"/>
        <end position="133"/>
    </location>
</feature>
<sequence length="320" mass="34081">MIRERRVVMTLILPFVEGDGHPPSAGPGKGCRTPGHPLGVRGCDVRHGPVGRIQRDELSLVHMCARGLEGEFTNCHCAQSRNNPCSPPRGFPGDGRGATRSARTGPARGPVGSRAATHRRGCGATGRHGRKPTVRGVRGPPFPSRANEATHAPFRASAPPGQGYGRTPPDRPGPPSAVRPRQPCPPGPGIVPDSPRGPARRVTRSPGDRTRTPLAPGRTHCSGTRLRHTAAHCSDARLRRAAVHAAPAHDRTRGSDAPASPPPADRHPHPAPTSSRLTPPHPAHAPPHPHTPTPRHTAPRPSHRTRHKGHMPQRLLRCLS</sequence>
<protein>
    <submittedName>
        <fullName evidence="2">Uncharacterized protein</fullName>
    </submittedName>
</protein>
<evidence type="ECO:0000313" key="2">
    <source>
        <dbReference type="EMBL" id="GCD43028.1"/>
    </source>
</evidence>
<accession>A0A401W116</accession>
<dbReference type="EMBL" id="BHZD01000001">
    <property type="protein sequence ID" value="GCD43028.1"/>
    <property type="molecule type" value="Genomic_DNA"/>
</dbReference>
<keyword evidence="3" id="KW-1185">Reference proteome</keyword>
<dbReference type="Proteomes" id="UP000286746">
    <property type="component" value="Unassembled WGS sequence"/>
</dbReference>
<name>A0A401W116_STREY</name>
<dbReference type="AlphaFoldDB" id="A0A401W116"/>
<proteinExistence type="predicted"/>